<proteinExistence type="predicted"/>
<dbReference type="AlphaFoldDB" id="A0A7C5VES2"/>
<evidence type="ECO:0000313" key="1">
    <source>
        <dbReference type="EMBL" id="HHM67347.1"/>
    </source>
</evidence>
<comment type="caution">
    <text evidence="1">The sequence shown here is derived from an EMBL/GenBank/DDBJ whole genome shotgun (WGS) entry which is preliminary data.</text>
</comment>
<gene>
    <name evidence="1" type="ORF">ENM28_01245</name>
</gene>
<dbReference type="EMBL" id="DRXE01000043">
    <property type="protein sequence ID" value="HHM67347.1"/>
    <property type="molecule type" value="Genomic_DNA"/>
</dbReference>
<organism evidence="1">
    <name type="scientific">Thermus caliditerrae</name>
    <dbReference type="NCBI Taxonomy" id="1330700"/>
    <lineage>
        <taxon>Bacteria</taxon>
        <taxon>Thermotogati</taxon>
        <taxon>Deinococcota</taxon>
        <taxon>Deinococci</taxon>
        <taxon>Thermales</taxon>
        <taxon>Thermaceae</taxon>
        <taxon>Thermus</taxon>
    </lineage>
</organism>
<accession>A0A7C5VES2</accession>
<reference evidence="1" key="1">
    <citation type="journal article" date="2020" name="mSystems">
        <title>Genome- and Community-Level Interaction Insights into Carbon Utilization and Element Cycling Functions of Hydrothermarchaeota in Hydrothermal Sediment.</title>
        <authorList>
            <person name="Zhou Z."/>
            <person name="Liu Y."/>
            <person name="Xu W."/>
            <person name="Pan J."/>
            <person name="Luo Z.H."/>
            <person name="Li M."/>
        </authorList>
    </citation>
    <scope>NUCLEOTIDE SEQUENCE [LARGE SCALE GENOMIC DNA]</scope>
    <source>
        <strain evidence="1">SpSt-1071</strain>
    </source>
</reference>
<sequence>MGGLEMVLAPSLAEEALAEQVALALAGLEGEERVRVVLKDPMGPLWEGELPKGEVLPWAKVALALYREAFRRGQSFMGEAILHAHLRPLGVSAGPSGFPLGLGKAEGPLAYLLHPEEERRAQRAFYRSLLAYWRRAAEMVLQEAQEELGLEVYPFPDTPFGPRALRVLRGQGTPLDLEALRETLRRVREAQGELLDRNLPCREEVYHMRRLEFLEVWLTALLRLEGEAVGRVPWGQEAEELWRSWGEAGRPPIPCP</sequence>
<protein>
    <submittedName>
        <fullName evidence="1">Uncharacterized protein</fullName>
    </submittedName>
</protein>
<name>A0A7C5VES2_9DEIN</name>